<evidence type="ECO:0000313" key="2">
    <source>
        <dbReference type="Proteomes" id="UP000827092"/>
    </source>
</evidence>
<name>A0AAV6TM13_9ARAC</name>
<accession>A0AAV6TM13</accession>
<proteinExistence type="predicted"/>
<sequence>MFGKLCTHQYGIYHYFGIVSGSFPALTPSDKHKVAYLALGNKAPPVSFYQPFHFQNTVESVDKMELDTSTTYHSTDNVLGVTNTIEGGHDDKKNQMFEEILESLKQHHEKFGSSVSSLEKFKSKKYSFRGPVGNIFKYCR</sequence>
<reference evidence="1 2" key="1">
    <citation type="journal article" date="2022" name="Nat. Ecol. Evol.">
        <title>A masculinizing supergene underlies an exaggerated male reproductive morph in a spider.</title>
        <authorList>
            <person name="Hendrickx F."/>
            <person name="De Corte Z."/>
            <person name="Sonet G."/>
            <person name="Van Belleghem S.M."/>
            <person name="Kostlbacher S."/>
            <person name="Vangestel C."/>
        </authorList>
    </citation>
    <scope>NUCLEOTIDE SEQUENCE [LARGE SCALE GENOMIC DNA]</scope>
    <source>
        <strain evidence="1">W744_W776</strain>
    </source>
</reference>
<dbReference type="Proteomes" id="UP000827092">
    <property type="component" value="Unassembled WGS sequence"/>
</dbReference>
<dbReference type="EMBL" id="JAFNEN010002480">
    <property type="protein sequence ID" value="KAG8172668.1"/>
    <property type="molecule type" value="Genomic_DNA"/>
</dbReference>
<keyword evidence="2" id="KW-1185">Reference proteome</keyword>
<protein>
    <submittedName>
        <fullName evidence="1">Uncharacterized protein</fullName>
    </submittedName>
</protein>
<dbReference type="AlphaFoldDB" id="A0AAV6TM13"/>
<organism evidence="1 2">
    <name type="scientific">Oedothorax gibbosus</name>
    <dbReference type="NCBI Taxonomy" id="931172"/>
    <lineage>
        <taxon>Eukaryota</taxon>
        <taxon>Metazoa</taxon>
        <taxon>Ecdysozoa</taxon>
        <taxon>Arthropoda</taxon>
        <taxon>Chelicerata</taxon>
        <taxon>Arachnida</taxon>
        <taxon>Araneae</taxon>
        <taxon>Araneomorphae</taxon>
        <taxon>Entelegynae</taxon>
        <taxon>Araneoidea</taxon>
        <taxon>Linyphiidae</taxon>
        <taxon>Erigoninae</taxon>
        <taxon>Oedothorax</taxon>
    </lineage>
</organism>
<comment type="caution">
    <text evidence="1">The sequence shown here is derived from an EMBL/GenBank/DDBJ whole genome shotgun (WGS) entry which is preliminary data.</text>
</comment>
<evidence type="ECO:0000313" key="1">
    <source>
        <dbReference type="EMBL" id="KAG8172668.1"/>
    </source>
</evidence>
<gene>
    <name evidence="1" type="ORF">JTE90_005374</name>
</gene>